<dbReference type="RefSeq" id="XP_040740059.1">
    <property type="nucleotide sequence ID" value="XM_040890675.1"/>
</dbReference>
<gene>
    <name evidence="2" type="ORF">DL89DRAFT_295720</name>
</gene>
<dbReference type="GO" id="GO:0097193">
    <property type="term" value="P:intrinsic apoptotic signaling pathway"/>
    <property type="evidence" value="ECO:0007669"/>
    <property type="project" value="InterPro"/>
</dbReference>
<name>A0A1Y1VXJ8_9FUNG</name>
<dbReference type="AlphaFoldDB" id="A0A1Y1VXJ8"/>
<dbReference type="EMBL" id="MCFD01000018">
    <property type="protein sequence ID" value="ORX66008.1"/>
    <property type="molecule type" value="Genomic_DNA"/>
</dbReference>
<dbReference type="InterPro" id="IPR045126">
    <property type="entry name" value="TRAPPC10/Trs130"/>
</dbReference>
<dbReference type="PANTHER" id="PTHR13251">
    <property type="entry name" value="EPILEPSY HOLOPROSENCEPHALY CANDIDATE 1/TMEM1"/>
    <property type="match status" value="1"/>
</dbReference>
<dbReference type="OrthoDB" id="10256906at2759"/>
<sequence>MSHSIQRLRPIVSTHCRRQFTVSSAWQGTERFKADLNQSNLLPGQFLVGPPHAISNIRPIKFYVPADETPQEQAYRELREDACRRDHLFWLDNNTQFEAGKAAFEQETVRQTGACTLDDLSVYYKQYQEEAYERHLAYNRYVWRRNLAMVVPGIRAWWQSVRRRERRETDGLARHAEQGYFENDKPVGRKAEREKQGVDRREEKIQHLTFSVHDEYDTWSRISSEFTSRLPLRNLIWKGGLSQSSRFVEQLNIKVATNEATDRDTLPISALQTSPLLNIYLAESTDSEADTYKSITKPRVKNWVDKVSQRKGEEWLVVYLPNDSEGTRMATAKFLNMRTSVLDKLKGDFQSKKDVERVVALHPSLIESWNAVFLVIRERVVQALEGRVAALAEEIRRMDANRMLPGWNYCKFFVLKEGLVRLYRLMGLNEEALAQYDELEAGSLSWFTRFGGGEPGDDFTDILDAGRKPNTISMFDFRIYLFGRQSELLIALERYTEFIERAERFVPTFAKAMRAPGTGLSLAFVCEGVLVAQSPHAHGRANTNNTNRLLSAAKAEFLTSARRQLDILGTLHDRLPPSYLRKASTYTYIPTKLLETPDASDSEDEKGPDCGAAAGAQAFVGSVQITNPVLTEALASDNRFDQIYIRTCEQATQYYNECARKRFAQVLQGDIAQLHICRGRWLEATKVLRPLIAKQTSSNLGIMDVHLVERLAVCERNLGNHEKCLGYLLKTQALYAEQLVEMSEMLQREHRIDAASVFQLSSVETVDLDGPSVRVVLANTGSGQLEIDMDLTTDSVSCPGQFAVRLVEISIGKIVFYCAPPSAHFVVRLNEHPANAFVAIEPAASVQSDGPSCMRIAVESRGHKIDGGLAIRVFSSQGAPLLDPQCTVTSNTGGSGSPDWAIADGAIVELSDQYATDHITVYALYRSDSQPRLFLNSELVELALPVSVSAHFSALSTKSIVQVRMQCLSLGPVRPLPRTATAVRGFLQLGDFATDVYEFGQNVSQIDLDAEVAFVPLFSVVHQAVDACVRQATCEHRLAQHSLYISRLVMAHMRSTLDVDATLRSSQLVFEPLGSLWVVASADATGALRASMRRMCNSLQHQLESAPLLLDSTDESVVRRVRQKFSQAAVRKFAAVSMSFDGPKYSSVYEPVPITEQWLEDKVAVLRYVLVPLQVGYLQLPSVVCLVNDREGANYRPVHTWTSYGQASPCVLANDKVPSVYTVPILV</sequence>
<dbReference type="Pfam" id="PF23036">
    <property type="entry name" value="TRAPPC10_1st"/>
    <property type="match status" value="1"/>
</dbReference>
<dbReference type="GO" id="GO:0034498">
    <property type="term" value="P:early endosome to Golgi transport"/>
    <property type="evidence" value="ECO:0007669"/>
    <property type="project" value="TreeGrafter"/>
</dbReference>
<feature type="domain" description="TRAPPC10/Trs130 N-terminal" evidence="1">
    <location>
        <begin position="207"/>
        <end position="497"/>
    </location>
</feature>
<dbReference type="InterPro" id="IPR018796">
    <property type="entry name" value="COA8"/>
</dbReference>
<dbReference type="GO" id="GO:1990071">
    <property type="term" value="C:TRAPPII protein complex"/>
    <property type="evidence" value="ECO:0007669"/>
    <property type="project" value="InterPro"/>
</dbReference>
<keyword evidence="3" id="KW-1185">Reference proteome</keyword>
<evidence type="ECO:0000259" key="1">
    <source>
        <dbReference type="Pfam" id="PF23036"/>
    </source>
</evidence>
<evidence type="ECO:0000313" key="2">
    <source>
        <dbReference type="EMBL" id="ORX66008.1"/>
    </source>
</evidence>
<proteinExistence type="predicted"/>
<dbReference type="InterPro" id="IPR056913">
    <property type="entry name" value="TRAPPC10/Trs130_N"/>
</dbReference>
<dbReference type="Pfam" id="PF10231">
    <property type="entry name" value="COA8"/>
    <property type="match status" value="1"/>
</dbReference>
<dbReference type="GO" id="GO:0006891">
    <property type="term" value="P:intra-Golgi vesicle-mediated transport"/>
    <property type="evidence" value="ECO:0007669"/>
    <property type="project" value="TreeGrafter"/>
</dbReference>
<dbReference type="GO" id="GO:0005829">
    <property type="term" value="C:cytosol"/>
    <property type="evidence" value="ECO:0007669"/>
    <property type="project" value="GOC"/>
</dbReference>
<accession>A0A1Y1VXJ8</accession>
<dbReference type="PANTHER" id="PTHR13251:SF3">
    <property type="entry name" value="TRAFFICKING PROTEIN PARTICLE COMPLEX SUBUNIT 10"/>
    <property type="match status" value="1"/>
</dbReference>
<dbReference type="Proteomes" id="UP000193922">
    <property type="component" value="Unassembled WGS sequence"/>
</dbReference>
<protein>
    <recommendedName>
        <fullName evidence="1">TRAPPC10/Trs130 N-terminal domain-containing protein</fullName>
    </recommendedName>
</protein>
<comment type="caution">
    <text evidence="2">The sequence shown here is derived from an EMBL/GenBank/DDBJ whole genome shotgun (WGS) entry which is preliminary data.</text>
</comment>
<organism evidence="2 3">
    <name type="scientific">Linderina pennispora</name>
    <dbReference type="NCBI Taxonomy" id="61395"/>
    <lineage>
        <taxon>Eukaryota</taxon>
        <taxon>Fungi</taxon>
        <taxon>Fungi incertae sedis</taxon>
        <taxon>Zoopagomycota</taxon>
        <taxon>Kickxellomycotina</taxon>
        <taxon>Kickxellomycetes</taxon>
        <taxon>Kickxellales</taxon>
        <taxon>Kickxellaceae</taxon>
        <taxon>Linderina</taxon>
    </lineage>
</organism>
<dbReference type="STRING" id="61395.A0A1Y1VXJ8"/>
<evidence type="ECO:0000313" key="3">
    <source>
        <dbReference type="Proteomes" id="UP000193922"/>
    </source>
</evidence>
<dbReference type="GeneID" id="63807323"/>
<reference evidence="2 3" key="1">
    <citation type="submission" date="2016-07" db="EMBL/GenBank/DDBJ databases">
        <title>Pervasive Adenine N6-methylation of Active Genes in Fungi.</title>
        <authorList>
            <consortium name="DOE Joint Genome Institute"/>
            <person name="Mondo S.J."/>
            <person name="Dannebaum R.O."/>
            <person name="Kuo R.C."/>
            <person name="Labutti K."/>
            <person name="Haridas S."/>
            <person name="Kuo A."/>
            <person name="Salamov A."/>
            <person name="Ahrendt S.R."/>
            <person name="Lipzen A."/>
            <person name="Sullivan W."/>
            <person name="Andreopoulos W.B."/>
            <person name="Clum A."/>
            <person name="Lindquist E."/>
            <person name="Daum C."/>
            <person name="Ramamoorthy G.K."/>
            <person name="Gryganskyi A."/>
            <person name="Culley D."/>
            <person name="Magnuson J.K."/>
            <person name="James T.Y."/>
            <person name="O'Malley M.A."/>
            <person name="Stajich J.E."/>
            <person name="Spatafora J.W."/>
            <person name="Visel A."/>
            <person name="Grigoriev I.V."/>
        </authorList>
    </citation>
    <scope>NUCLEOTIDE SEQUENCE [LARGE SCALE GENOMIC DNA]</scope>
    <source>
        <strain evidence="2 3">ATCC 12442</strain>
    </source>
</reference>